<name>A0ABR9QZP2_9FIRM</name>
<organism evidence="3 4">
    <name type="scientific">Gemmiger gallinarum</name>
    <dbReference type="NCBI Taxonomy" id="2779354"/>
    <lineage>
        <taxon>Bacteria</taxon>
        <taxon>Bacillati</taxon>
        <taxon>Bacillota</taxon>
        <taxon>Clostridia</taxon>
        <taxon>Eubacteriales</taxon>
        <taxon>Gemmiger</taxon>
    </lineage>
</organism>
<feature type="region of interest" description="Disordered" evidence="1">
    <location>
        <begin position="1"/>
        <end position="40"/>
    </location>
</feature>
<protein>
    <recommendedName>
        <fullName evidence="5">5-bromo-4-chloroindolyl phosphate hydrolysis protein</fullName>
    </recommendedName>
</protein>
<evidence type="ECO:0000256" key="1">
    <source>
        <dbReference type="SAM" id="MobiDB-lite"/>
    </source>
</evidence>
<gene>
    <name evidence="3" type="ORF">INF35_00815</name>
</gene>
<evidence type="ECO:0000313" key="4">
    <source>
        <dbReference type="Proteomes" id="UP000768567"/>
    </source>
</evidence>
<dbReference type="Proteomes" id="UP000768567">
    <property type="component" value="Unassembled WGS sequence"/>
</dbReference>
<dbReference type="EMBL" id="JADCKC010000001">
    <property type="protein sequence ID" value="MBE5036347.1"/>
    <property type="molecule type" value="Genomic_DNA"/>
</dbReference>
<comment type="caution">
    <text evidence="3">The sequence shown here is derived from an EMBL/GenBank/DDBJ whole genome shotgun (WGS) entry which is preliminary data.</text>
</comment>
<dbReference type="RefSeq" id="WP_193499691.1">
    <property type="nucleotide sequence ID" value="NZ_JADCKC010000001.1"/>
</dbReference>
<keyword evidence="2" id="KW-1133">Transmembrane helix</keyword>
<accession>A0ABR9QZP2</accession>
<feature type="transmembrane region" description="Helical" evidence="2">
    <location>
        <begin position="102"/>
        <end position="131"/>
    </location>
</feature>
<reference evidence="3 4" key="1">
    <citation type="submission" date="2020-10" db="EMBL/GenBank/DDBJ databases">
        <title>ChiBAC.</title>
        <authorList>
            <person name="Zenner C."/>
            <person name="Hitch T.C.A."/>
            <person name="Clavel T."/>
        </authorList>
    </citation>
    <scope>NUCLEOTIDE SEQUENCE [LARGE SCALE GENOMIC DNA]</scope>
    <source>
        <strain evidence="3 4">DSM 109015</strain>
    </source>
</reference>
<keyword evidence="2" id="KW-0812">Transmembrane</keyword>
<proteinExistence type="predicted"/>
<evidence type="ECO:0008006" key="5">
    <source>
        <dbReference type="Google" id="ProtNLM"/>
    </source>
</evidence>
<feature type="transmembrane region" description="Helical" evidence="2">
    <location>
        <begin position="143"/>
        <end position="169"/>
    </location>
</feature>
<keyword evidence="4" id="KW-1185">Reference proteome</keyword>
<evidence type="ECO:0000256" key="2">
    <source>
        <dbReference type="SAM" id="Phobius"/>
    </source>
</evidence>
<sequence length="404" mass="44131">MPYGHPYKENGGPEPSSRQEPGRNAASAGPGRQGEGWERELDTAVEEIAAAGKEIGATVLGGISQVLDSISSGLARSGEKKEQTFAQWRKAMDRRLQNSEQAGWLVTAVIGWCLAGSFGIAAVVMLVLAAVGAAPLGISESEYLVFPILGAAFSAFTVGFGIMGGIGVSRYRYYGRLRRYLHGARDWVCSVSSLARAALSDTDRVRRELAMAVANGKLPGVCLSDDGNTVYFKEQLYTPQPERPAPEPDETKATEAEPTALERFERDGAEFLRYLRSCCGRLDETADEELVKMEKICAQILGFIHNHPEQLDRVRRFGEYYLPTTRKLLDTALGLGGAEAENAKTIRRDITGILHTLNTAYLKLYDTLLEEVSMDVSSEIDALETMLRQDGLTHDFASDFGVHG</sequence>
<evidence type="ECO:0000313" key="3">
    <source>
        <dbReference type="EMBL" id="MBE5036347.1"/>
    </source>
</evidence>
<keyword evidence="2" id="KW-0472">Membrane</keyword>